<evidence type="ECO:0000259" key="3">
    <source>
        <dbReference type="Pfam" id="PF21028"/>
    </source>
</evidence>
<dbReference type="Gene3D" id="2.30.270.10">
    <property type="entry name" value="duf1285 protein"/>
    <property type="match status" value="1"/>
</dbReference>
<evidence type="ECO:0000259" key="2">
    <source>
        <dbReference type="Pfam" id="PF06938"/>
    </source>
</evidence>
<dbReference type="Proteomes" id="UP001501565">
    <property type="component" value="Unassembled WGS sequence"/>
</dbReference>
<feature type="region of interest" description="Disordered" evidence="1">
    <location>
        <begin position="14"/>
        <end position="33"/>
    </location>
</feature>
<evidence type="ECO:0000313" key="4">
    <source>
        <dbReference type="EMBL" id="GAA3934340.1"/>
    </source>
</evidence>
<evidence type="ECO:0000313" key="5">
    <source>
        <dbReference type="Proteomes" id="UP001501565"/>
    </source>
</evidence>
<proteinExistence type="predicted"/>
<feature type="domain" description="DUF1285" evidence="2">
    <location>
        <begin position="30"/>
        <end position="96"/>
    </location>
</feature>
<dbReference type="Pfam" id="PF06938">
    <property type="entry name" value="DUF1285_N"/>
    <property type="match status" value="1"/>
</dbReference>
<dbReference type="InterPro" id="IPR023361">
    <property type="entry name" value="DUF1285_beta_roll_sf"/>
</dbReference>
<keyword evidence="5" id="KW-1185">Reference proteome</keyword>
<comment type="caution">
    <text evidence="4">The sequence shown here is derived from an EMBL/GenBank/DDBJ whole genome shotgun (WGS) entry which is preliminary data.</text>
</comment>
<protein>
    <submittedName>
        <fullName evidence="4">DUF1285 domain-containing protein</fullName>
    </submittedName>
</protein>
<dbReference type="Gene3D" id="3.10.540.10">
    <property type="entry name" value="duf1285 like domain"/>
    <property type="match status" value="1"/>
</dbReference>
<dbReference type="Pfam" id="PF21028">
    <property type="entry name" value="DUF1285_C"/>
    <property type="match status" value="1"/>
</dbReference>
<dbReference type="InterPro" id="IPR048341">
    <property type="entry name" value="DUF1285_N"/>
</dbReference>
<gene>
    <name evidence="4" type="ORF">GCM10022277_33650</name>
</gene>
<dbReference type="InterPro" id="IPR010707">
    <property type="entry name" value="DUF1285"/>
</dbReference>
<accession>A0ABP7N166</accession>
<organism evidence="4 5">
    <name type="scientific">Litoribacillus peritrichatus</name>
    <dbReference type="NCBI Taxonomy" id="718191"/>
    <lineage>
        <taxon>Bacteria</taxon>
        <taxon>Pseudomonadati</taxon>
        <taxon>Pseudomonadota</taxon>
        <taxon>Gammaproteobacteria</taxon>
        <taxon>Oceanospirillales</taxon>
        <taxon>Oceanospirillaceae</taxon>
        <taxon>Litoribacillus</taxon>
    </lineage>
</organism>
<feature type="domain" description="DUF1285" evidence="3">
    <location>
        <begin position="97"/>
        <end position="192"/>
    </location>
</feature>
<evidence type="ECO:0000256" key="1">
    <source>
        <dbReference type="SAM" id="MobiDB-lite"/>
    </source>
</evidence>
<sequence>MTDFEGKISELIKADEGGDSSGKTKGSQPAPVHLWNPDLSGDIDIVIKRDGRWIHEGTEIKREQIVKIFCNILLLESDEYFLITPVEKWRIQVEDAPFVVVSLEQVDSEKGPALQMTTKTGETFTVGADHPLEVEYKAGFDGEPSPYALVRTNLKALIARNVFYELAELASIEDEGDKIYMVVYSQGERFVLGQC</sequence>
<dbReference type="PIRSF" id="PIRSF029557">
    <property type="entry name" value="UCP029557"/>
    <property type="match status" value="1"/>
</dbReference>
<dbReference type="EMBL" id="BAABBN010000012">
    <property type="protein sequence ID" value="GAA3934340.1"/>
    <property type="molecule type" value="Genomic_DNA"/>
</dbReference>
<dbReference type="RefSeq" id="WP_344799757.1">
    <property type="nucleotide sequence ID" value="NZ_BAABBN010000012.1"/>
</dbReference>
<name>A0ABP7N166_9GAMM</name>
<reference evidence="5" key="1">
    <citation type="journal article" date="2019" name="Int. J. Syst. Evol. Microbiol.">
        <title>The Global Catalogue of Microorganisms (GCM) 10K type strain sequencing project: providing services to taxonomists for standard genome sequencing and annotation.</title>
        <authorList>
            <consortium name="The Broad Institute Genomics Platform"/>
            <consortium name="The Broad Institute Genome Sequencing Center for Infectious Disease"/>
            <person name="Wu L."/>
            <person name="Ma J."/>
        </authorList>
    </citation>
    <scope>NUCLEOTIDE SEQUENCE [LARGE SCALE GENOMIC DNA]</scope>
    <source>
        <strain evidence="5">JCM 17551</strain>
    </source>
</reference>
<dbReference type="InterPro" id="IPR048342">
    <property type="entry name" value="DUF1285_C"/>
</dbReference>